<sequence length="410" mass="45293">MSSLHLLVVVLATVSITSSQFFFKPNTPAPPSVPAVQSSTPYCVDRNCGIDATCNPKTNKCECGWDKPYGHPLFRCYGDTTVSCNTICDPELNTFNDNEININADCTYKLTVIDNPIKFDIGCNTLRGHQTFKANPKLNRVETTVVATNGRSPAGSYFLDRLAVTVSIKLGGVEFTKGTITLSSNGATYSFPLLLATITVNIDIHDRSGCKNKTFGDTNIEFSLCYNPHDDYWTFTIIDTIVTFRSWNISRENQPRRPGCSIATDIERVSFPEPVSLFPNSFCDSPKNDLPDLFHTKCKEFNIAQNTCAFYSILKFGTVDQSTQCRTSVTAFKRLPDNVQVDGFKYCAPIVTALSNCAVNNGHNQHQLFADCTVDYAHNRIIGHATLNKLQDSTRQCNAAALKKVFGVSS</sequence>
<feature type="signal peptide" evidence="1">
    <location>
        <begin position="1"/>
        <end position="19"/>
    </location>
</feature>
<dbReference type="AlphaFoldDB" id="A0A0B6Z6Y7"/>
<evidence type="ECO:0000313" key="2">
    <source>
        <dbReference type="EMBL" id="CEK64297.1"/>
    </source>
</evidence>
<evidence type="ECO:0008006" key="4">
    <source>
        <dbReference type="Google" id="ProtNLM"/>
    </source>
</evidence>
<organism evidence="3">
    <name type="scientific">Arion vulgaris</name>
    <dbReference type="NCBI Taxonomy" id="1028688"/>
    <lineage>
        <taxon>Eukaryota</taxon>
        <taxon>Metazoa</taxon>
        <taxon>Spiralia</taxon>
        <taxon>Lophotrochozoa</taxon>
        <taxon>Mollusca</taxon>
        <taxon>Gastropoda</taxon>
        <taxon>Heterobranchia</taxon>
        <taxon>Euthyneura</taxon>
        <taxon>Panpulmonata</taxon>
        <taxon>Eupulmonata</taxon>
        <taxon>Stylommatophora</taxon>
        <taxon>Helicina</taxon>
        <taxon>Arionoidea</taxon>
        <taxon>Arionidae</taxon>
        <taxon>Arion</taxon>
    </lineage>
</organism>
<accession>A0A0B6Z6Y7</accession>
<reference evidence="3" key="1">
    <citation type="submission" date="2014-12" db="EMBL/GenBank/DDBJ databases">
        <title>Insight into the proteome of Arion vulgaris.</title>
        <authorList>
            <person name="Aradska J."/>
            <person name="Bulat T."/>
            <person name="Smidak R."/>
            <person name="Sarate P."/>
            <person name="Gangsoo J."/>
            <person name="Sialana F."/>
            <person name="Bilban M."/>
            <person name="Lubec G."/>
        </authorList>
    </citation>
    <scope>NUCLEOTIDE SEQUENCE</scope>
    <source>
        <tissue evidence="3">Skin</tissue>
    </source>
</reference>
<dbReference type="EMBL" id="HACG01017432">
    <property type="protein sequence ID" value="CEK64297.1"/>
    <property type="molecule type" value="Transcribed_RNA"/>
</dbReference>
<gene>
    <name evidence="3" type="primary">ORF51310</name>
    <name evidence="2" type="synonym">ORF51308</name>
</gene>
<proteinExistence type="predicted"/>
<keyword evidence="1" id="KW-0732">Signal</keyword>
<dbReference type="EMBL" id="HACG01017433">
    <property type="protein sequence ID" value="CEK64298.1"/>
    <property type="molecule type" value="Transcribed_RNA"/>
</dbReference>
<name>A0A0B6Z6Y7_9EUPU</name>
<feature type="chain" id="PRO_5007391641" description="VWFD domain-containing protein" evidence="1">
    <location>
        <begin position="20"/>
        <end position="410"/>
    </location>
</feature>
<evidence type="ECO:0000256" key="1">
    <source>
        <dbReference type="SAM" id="SignalP"/>
    </source>
</evidence>
<evidence type="ECO:0000313" key="3">
    <source>
        <dbReference type="EMBL" id="CEK64298.1"/>
    </source>
</evidence>
<protein>
    <recommendedName>
        <fullName evidence="4">VWFD domain-containing protein</fullName>
    </recommendedName>
</protein>